<dbReference type="AlphaFoldDB" id="A0A1I6L5N0"/>
<dbReference type="InterPro" id="IPR051785">
    <property type="entry name" value="MMCE/EMCE_epimerase"/>
</dbReference>
<dbReference type="PANTHER" id="PTHR43048:SF3">
    <property type="entry name" value="METHYLMALONYL-COA EPIMERASE, MITOCHONDRIAL"/>
    <property type="match status" value="1"/>
</dbReference>
<accession>A0A1I6L5N0</accession>
<dbReference type="Gene3D" id="3.10.180.10">
    <property type="entry name" value="2,3-Dihydroxybiphenyl 1,2-Dioxygenase, domain 1"/>
    <property type="match status" value="1"/>
</dbReference>
<dbReference type="GO" id="GO:0046872">
    <property type="term" value="F:metal ion binding"/>
    <property type="evidence" value="ECO:0007669"/>
    <property type="project" value="UniProtKB-KW"/>
</dbReference>
<name>A0A1I6L5N0_9EURY</name>
<dbReference type="Pfam" id="PF00903">
    <property type="entry name" value="Glyoxalase"/>
    <property type="match status" value="1"/>
</dbReference>
<organism evidence="3 4">
    <name type="scientific">Halomicrobium zhouii</name>
    <dbReference type="NCBI Taxonomy" id="767519"/>
    <lineage>
        <taxon>Archaea</taxon>
        <taxon>Methanobacteriati</taxon>
        <taxon>Methanobacteriota</taxon>
        <taxon>Stenosarchaea group</taxon>
        <taxon>Halobacteria</taxon>
        <taxon>Halobacteriales</taxon>
        <taxon>Haloarculaceae</taxon>
        <taxon>Halomicrobium</taxon>
    </lineage>
</organism>
<dbReference type="STRING" id="767519.SAMN05216559_2091"/>
<dbReference type="EMBL" id="FOZK01000002">
    <property type="protein sequence ID" value="SFR98746.1"/>
    <property type="molecule type" value="Genomic_DNA"/>
</dbReference>
<evidence type="ECO:0000259" key="2">
    <source>
        <dbReference type="PROSITE" id="PS51819"/>
    </source>
</evidence>
<keyword evidence="1" id="KW-0479">Metal-binding</keyword>
<dbReference type="RefSeq" id="WP_177227404.1">
    <property type="nucleotide sequence ID" value="NZ_FOZK01000002.1"/>
</dbReference>
<dbReference type="GO" id="GO:0051213">
    <property type="term" value="F:dioxygenase activity"/>
    <property type="evidence" value="ECO:0007669"/>
    <property type="project" value="UniProtKB-KW"/>
</dbReference>
<dbReference type="InterPro" id="IPR037523">
    <property type="entry name" value="VOC_core"/>
</dbReference>
<keyword evidence="3" id="KW-0223">Dioxygenase</keyword>
<reference evidence="3 4" key="1">
    <citation type="submission" date="2016-10" db="EMBL/GenBank/DDBJ databases">
        <authorList>
            <person name="de Groot N.N."/>
        </authorList>
    </citation>
    <scope>NUCLEOTIDE SEQUENCE [LARGE SCALE GENOMIC DNA]</scope>
    <source>
        <strain evidence="3 4">CGMCC 1.10457</strain>
    </source>
</reference>
<evidence type="ECO:0000313" key="4">
    <source>
        <dbReference type="Proteomes" id="UP000199062"/>
    </source>
</evidence>
<dbReference type="GO" id="GO:0046491">
    <property type="term" value="P:L-methylmalonyl-CoA metabolic process"/>
    <property type="evidence" value="ECO:0007669"/>
    <property type="project" value="TreeGrafter"/>
</dbReference>
<evidence type="ECO:0000256" key="1">
    <source>
        <dbReference type="ARBA" id="ARBA00022723"/>
    </source>
</evidence>
<protein>
    <submittedName>
        <fullName evidence="3">Catechol 2,3-dioxygenase</fullName>
    </submittedName>
</protein>
<dbReference type="PANTHER" id="PTHR43048">
    <property type="entry name" value="METHYLMALONYL-COA EPIMERASE"/>
    <property type="match status" value="1"/>
</dbReference>
<dbReference type="GO" id="GO:0004493">
    <property type="term" value="F:methylmalonyl-CoA epimerase activity"/>
    <property type="evidence" value="ECO:0007669"/>
    <property type="project" value="TreeGrafter"/>
</dbReference>
<keyword evidence="3" id="KW-0560">Oxidoreductase</keyword>
<dbReference type="InterPro" id="IPR004360">
    <property type="entry name" value="Glyas_Fos-R_dOase_dom"/>
</dbReference>
<gene>
    <name evidence="3" type="ORF">SAMN05216559_2091</name>
</gene>
<keyword evidence="4" id="KW-1185">Reference proteome</keyword>
<dbReference type="PROSITE" id="PS51819">
    <property type="entry name" value="VOC"/>
    <property type="match status" value="1"/>
</dbReference>
<dbReference type="Proteomes" id="UP000199062">
    <property type="component" value="Unassembled WGS sequence"/>
</dbReference>
<dbReference type="InterPro" id="IPR029068">
    <property type="entry name" value="Glyas_Bleomycin-R_OHBP_Dase"/>
</dbReference>
<sequence length="176" mass="19129">MSDQKPPSRDIGLDTVNHFGVGVSDLDESVEFYTALSGNEPAARGTWSSEGLGDAVGVDGTSTIDWAAIHLGNANIDLLEVQEPPQDDEEYQMSGYGGLHACFEVEDLPSVYDRMEEAGIEFRGPWHEVTREVDDTDEGVGSIVAYFDGPDGEHLELIQPSGPFRREGMPQQSPSL</sequence>
<dbReference type="SUPFAM" id="SSF54593">
    <property type="entry name" value="Glyoxalase/Bleomycin resistance protein/Dihydroxybiphenyl dioxygenase"/>
    <property type="match status" value="1"/>
</dbReference>
<evidence type="ECO:0000313" key="3">
    <source>
        <dbReference type="EMBL" id="SFR98746.1"/>
    </source>
</evidence>
<feature type="domain" description="VOC" evidence="2">
    <location>
        <begin position="15"/>
        <end position="160"/>
    </location>
</feature>
<proteinExistence type="predicted"/>